<dbReference type="Proteomes" id="UP001516400">
    <property type="component" value="Unassembled WGS sequence"/>
</dbReference>
<dbReference type="AlphaFoldDB" id="A0ABD2NJX8"/>
<feature type="compositionally biased region" description="Basic and acidic residues" evidence="1">
    <location>
        <begin position="121"/>
        <end position="137"/>
    </location>
</feature>
<name>A0ABD2NJX8_9CUCU</name>
<feature type="compositionally biased region" description="Basic and acidic residues" evidence="1">
    <location>
        <begin position="40"/>
        <end position="50"/>
    </location>
</feature>
<accession>A0ABD2NJX8</accession>
<evidence type="ECO:0000256" key="1">
    <source>
        <dbReference type="SAM" id="MobiDB-lite"/>
    </source>
</evidence>
<organism evidence="2 3">
    <name type="scientific">Cryptolaemus montrouzieri</name>
    <dbReference type="NCBI Taxonomy" id="559131"/>
    <lineage>
        <taxon>Eukaryota</taxon>
        <taxon>Metazoa</taxon>
        <taxon>Ecdysozoa</taxon>
        <taxon>Arthropoda</taxon>
        <taxon>Hexapoda</taxon>
        <taxon>Insecta</taxon>
        <taxon>Pterygota</taxon>
        <taxon>Neoptera</taxon>
        <taxon>Endopterygota</taxon>
        <taxon>Coleoptera</taxon>
        <taxon>Polyphaga</taxon>
        <taxon>Cucujiformia</taxon>
        <taxon>Coccinelloidea</taxon>
        <taxon>Coccinellidae</taxon>
        <taxon>Scymninae</taxon>
        <taxon>Scymnini</taxon>
        <taxon>Cryptolaemus</taxon>
    </lineage>
</organism>
<protein>
    <submittedName>
        <fullName evidence="2">Uncharacterized protein</fullName>
    </submittedName>
</protein>
<reference evidence="2 3" key="1">
    <citation type="journal article" date="2021" name="BMC Biol.">
        <title>Horizontally acquired antibacterial genes associated with adaptive radiation of ladybird beetles.</title>
        <authorList>
            <person name="Li H.S."/>
            <person name="Tang X.F."/>
            <person name="Huang Y.H."/>
            <person name="Xu Z.Y."/>
            <person name="Chen M.L."/>
            <person name="Du X.Y."/>
            <person name="Qiu B.Y."/>
            <person name="Chen P.T."/>
            <person name="Zhang W."/>
            <person name="Slipinski A."/>
            <person name="Escalona H.E."/>
            <person name="Waterhouse R.M."/>
            <person name="Zwick A."/>
            <person name="Pang H."/>
        </authorList>
    </citation>
    <scope>NUCLEOTIDE SEQUENCE [LARGE SCALE GENOMIC DNA]</scope>
    <source>
        <strain evidence="2">SYSU2018</strain>
    </source>
</reference>
<dbReference type="EMBL" id="JABFTP020000124">
    <property type="protein sequence ID" value="KAL3278854.1"/>
    <property type="molecule type" value="Genomic_DNA"/>
</dbReference>
<proteinExistence type="predicted"/>
<gene>
    <name evidence="2" type="ORF">HHI36_016374</name>
</gene>
<comment type="caution">
    <text evidence="2">The sequence shown here is derived from an EMBL/GenBank/DDBJ whole genome shotgun (WGS) entry which is preliminary data.</text>
</comment>
<keyword evidence="3" id="KW-1185">Reference proteome</keyword>
<evidence type="ECO:0000313" key="2">
    <source>
        <dbReference type="EMBL" id="KAL3278854.1"/>
    </source>
</evidence>
<evidence type="ECO:0000313" key="3">
    <source>
        <dbReference type="Proteomes" id="UP001516400"/>
    </source>
</evidence>
<sequence>MVMRMRCEPGDAIAKFHKARGYEMYRQNFIAEILTPGLHADKSQRPDYKRHSNTVRPVHNHDNYYNWRERISDVPEADQTWTIVNRRRRQNYRQNFPPPQTYRDFRRRHMGYRSPLDFNYEDNHGRRRYGEGRNRWP</sequence>
<feature type="region of interest" description="Disordered" evidence="1">
    <location>
        <begin position="40"/>
        <end position="59"/>
    </location>
</feature>
<feature type="region of interest" description="Disordered" evidence="1">
    <location>
        <begin position="117"/>
        <end position="137"/>
    </location>
</feature>